<evidence type="ECO:0000313" key="4">
    <source>
        <dbReference type="Proteomes" id="UP000694416"/>
    </source>
</evidence>
<keyword evidence="1" id="KW-1133">Transmembrane helix</keyword>
<keyword evidence="1" id="KW-0812">Transmembrane</keyword>
<dbReference type="PANTHER" id="PTHR16676">
    <property type="entry name" value="SIGNAL TRANSDUCER CD24"/>
    <property type="match status" value="1"/>
</dbReference>
<keyword evidence="2" id="KW-0732">Signal</keyword>
<accession>A0A8C9IH33</accession>
<sequence>MGDRAMVDRLRVGLLLLALLLLMQIYSNQTIVTLSSNSSQGTLSAPNPANATTKAVGSALQSTASLLMVLLSLLYFYC</sequence>
<organism evidence="3 4">
    <name type="scientific">Piliocolobus tephrosceles</name>
    <name type="common">Ugandan red Colobus</name>
    <dbReference type="NCBI Taxonomy" id="591936"/>
    <lineage>
        <taxon>Eukaryota</taxon>
        <taxon>Metazoa</taxon>
        <taxon>Chordata</taxon>
        <taxon>Craniata</taxon>
        <taxon>Vertebrata</taxon>
        <taxon>Euteleostomi</taxon>
        <taxon>Mammalia</taxon>
        <taxon>Eutheria</taxon>
        <taxon>Euarchontoglires</taxon>
        <taxon>Primates</taxon>
        <taxon>Haplorrhini</taxon>
        <taxon>Catarrhini</taxon>
        <taxon>Cercopithecidae</taxon>
        <taxon>Colobinae</taxon>
        <taxon>Piliocolobus</taxon>
    </lineage>
</organism>
<dbReference type="GO" id="GO:0022407">
    <property type="term" value="P:regulation of cell-cell adhesion"/>
    <property type="evidence" value="ECO:0007669"/>
    <property type="project" value="TreeGrafter"/>
</dbReference>
<feature type="transmembrane region" description="Helical" evidence="1">
    <location>
        <begin position="51"/>
        <end position="77"/>
    </location>
</feature>
<dbReference type="GO" id="GO:0007155">
    <property type="term" value="P:cell adhesion"/>
    <property type="evidence" value="ECO:0007669"/>
    <property type="project" value="InterPro"/>
</dbReference>
<feature type="chain" id="PRO_5034816390" evidence="2">
    <location>
        <begin position="31"/>
        <end position="78"/>
    </location>
</feature>
<dbReference type="InterPro" id="IPR028029">
    <property type="entry name" value="CD24"/>
</dbReference>
<reference evidence="3" key="2">
    <citation type="submission" date="2025-09" db="UniProtKB">
        <authorList>
            <consortium name="Ensembl"/>
        </authorList>
    </citation>
    <scope>IDENTIFICATION</scope>
</reference>
<dbReference type="Ensembl" id="ENSPTET00000048643.1">
    <property type="protein sequence ID" value="ENSPTEP00000035777.1"/>
    <property type="gene ID" value="ENSPTEG00000033715.1"/>
</dbReference>
<keyword evidence="4" id="KW-1185">Reference proteome</keyword>
<name>A0A8C9IH33_9PRIM</name>
<dbReference type="GO" id="GO:0009897">
    <property type="term" value="C:external side of plasma membrane"/>
    <property type="evidence" value="ECO:0007669"/>
    <property type="project" value="TreeGrafter"/>
</dbReference>
<keyword evidence="1" id="KW-0472">Membrane</keyword>
<dbReference type="GO" id="GO:0045121">
    <property type="term" value="C:membrane raft"/>
    <property type="evidence" value="ECO:0007669"/>
    <property type="project" value="TreeGrafter"/>
</dbReference>
<feature type="signal peptide" evidence="2">
    <location>
        <begin position="1"/>
        <end position="30"/>
    </location>
</feature>
<dbReference type="GO" id="GO:0030296">
    <property type="term" value="F:protein tyrosine kinase activator activity"/>
    <property type="evidence" value="ECO:0007669"/>
    <property type="project" value="TreeGrafter"/>
</dbReference>
<reference evidence="3" key="1">
    <citation type="submission" date="2025-08" db="UniProtKB">
        <authorList>
            <consortium name="Ensembl"/>
        </authorList>
    </citation>
    <scope>IDENTIFICATION</scope>
</reference>
<evidence type="ECO:0000256" key="2">
    <source>
        <dbReference type="SAM" id="SignalP"/>
    </source>
</evidence>
<dbReference type="GO" id="GO:0001775">
    <property type="term" value="P:cell activation"/>
    <property type="evidence" value="ECO:0007669"/>
    <property type="project" value="TreeGrafter"/>
</dbReference>
<evidence type="ECO:0000313" key="3">
    <source>
        <dbReference type="Ensembl" id="ENSPTEP00000035777.1"/>
    </source>
</evidence>
<evidence type="ECO:0000256" key="1">
    <source>
        <dbReference type="SAM" id="Phobius"/>
    </source>
</evidence>
<proteinExistence type="predicted"/>
<dbReference type="Proteomes" id="UP000694416">
    <property type="component" value="Unplaced"/>
</dbReference>
<dbReference type="PANTHER" id="PTHR16676:SF0">
    <property type="entry name" value="SIGNAL TRANSDUCER CD24"/>
    <property type="match status" value="1"/>
</dbReference>
<dbReference type="Pfam" id="PF14984">
    <property type="entry name" value="CD24"/>
    <property type="match status" value="1"/>
</dbReference>
<dbReference type="AlphaFoldDB" id="A0A8C9IH33"/>
<protein>
    <submittedName>
        <fullName evidence="3">Uncharacterized protein</fullName>
    </submittedName>
</protein>